<dbReference type="PROSITE" id="PS00455">
    <property type="entry name" value="AMP_BINDING"/>
    <property type="match status" value="1"/>
</dbReference>
<evidence type="ECO:0000256" key="1">
    <source>
        <dbReference type="ARBA" id="ARBA00006432"/>
    </source>
</evidence>
<dbReference type="InterPro" id="IPR045851">
    <property type="entry name" value="AMP-bd_C_sf"/>
</dbReference>
<evidence type="ECO:0000256" key="2">
    <source>
        <dbReference type="ARBA" id="ARBA00022598"/>
    </source>
</evidence>
<dbReference type="PANTHER" id="PTHR43201">
    <property type="entry name" value="ACYL-COA SYNTHETASE"/>
    <property type="match status" value="1"/>
</dbReference>
<organism evidence="5 6">
    <name type="scientific">Henriciella mobilis</name>
    <dbReference type="NCBI Taxonomy" id="2305467"/>
    <lineage>
        <taxon>Bacteria</taxon>
        <taxon>Pseudomonadati</taxon>
        <taxon>Pseudomonadota</taxon>
        <taxon>Alphaproteobacteria</taxon>
        <taxon>Hyphomonadales</taxon>
        <taxon>Hyphomonadaceae</taxon>
        <taxon>Henriciella</taxon>
    </lineage>
</organism>
<evidence type="ECO:0000313" key="6">
    <source>
        <dbReference type="Proteomes" id="UP000266385"/>
    </source>
</evidence>
<dbReference type="GO" id="GO:0006631">
    <property type="term" value="P:fatty acid metabolic process"/>
    <property type="evidence" value="ECO:0007669"/>
    <property type="project" value="TreeGrafter"/>
</dbReference>
<keyword evidence="6" id="KW-1185">Reference proteome</keyword>
<reference evidence="5 6" key="1">
    <citation type="submission" date="2018-08" db="EMBL/GenBank/DDBJ databases">
        <title>Henriciella mobilis sp. nov., isolated from seawater.</title>
        <authorList>
            <person name="Cheng H."/>
            <person name="Wu Y.-H."/>
            <person name="Xu X.-W."/>
            <person name="Guo L.-L."/>
        </authorList>
    </citation>
    <scope>NUCLEOTIDE SEQUENCE [LARGE SCALE GENOMIC DNA]</scope>
    <source>
        <strain evidence="5 6">JN25</strain>
    </source>
</reference>
<dbReference type="GO" id="GO:0031956">
    <property type="term" value="F:medium-chain fatty acid-CoA ligase activity"/>
    <property type="evidence" value="ECO:0007669"/>
    <property type="project" value="TreeGrafter"/>
</dbReference>
<evidence type="ECO:0000259" key="4">
    <source>
        <dbReference type="Pfam" id="PF13193"/>
    </source>
</evidence>
<dbReference type="OrthoDB" id="6187882at2"/>
<gene>
    <name evidence="5" type="ORF">D1223_17975</name>
</gene>
<dbReference type="Pfam" id="PF00501">
    <property type="entry name" value="AMP-binding"/>
    <property type="match status" value="1"/>
</dbReference>
<keyword evidence="2 5" id="KW-0436">Ligase</keyword>
<evidence type="ECO:0000313" key="5">
    <source>
        <dbReference type="EMBL" id="RIJ26826.1"/>
    </source>
</evidence>
<dbReference type="AlphaFoldDB" id="A0A399R5D9"/>
<dbReference type="InterPro" id="IPR020845">
    <property type="entry name" value="AMP-binding_CS"/>
</dbReference>
<dbReference type="PANTHER" id="PTHR43201:SF5">
    <property type="entry name" value="MEDIUM-CHAIN ACYL-COA LIGASE ACSF2, MITOCHONDRIAL"/>
    <property type="match status" value="1"/>
</dbReference>
<protein>
    <submittedName>
        <fullName evidence="5">Long-chain fatty acid--CoA ligase</fullName>
    </submittedName>
</protein>
<dbReference type="InterPro" id="IPR025110">
    <property type="entry name" value="AMP-bd_C"/>
</dbReference>
<proteinExistence type="inferred from homology"/>
<dbReference type="Pfam" id="PF13193">
    <property type="entry name" value="AMP-binding_C"/>
    <property type="match status" value="1"/>
</dbReference>
<feature type="domain" description="AMP-binding enzyme C-terminal" evidence="4">
    <location>
        <begin position="406"/>
        <end position="479"/>
    </location>
</feature>
<accession>A0A399R5D9</accession>
<dbReference type="EMBL" id="QWFX01000016">
    <property type="protein sequence ID" value="RIJ26826.1"/>
    <property type="molecule type" value="Genomic_DNA"/>
</dbReference>
<feature type="domain" description="AMP-dependent synthetase/ligase" evidence="3">
    <location>
        <begin position="8"/>
        <end position="359"/>
    </location>
</feature>
<dbReference type="InterPro" id="IPR042099">
    <property type="entry name" value="ANL_N_sf"/>
</dbReference>
<comment type="similarity">
    <text evidence="1">Belongs to the ATP-dependent AMP-binding enzyme family.</text>
</comment>
<dbReference type="Gene3D" id="3.40.50.12780">
    <property type="entry name" value="N-terminal domain of ligase-like"/>
    <property type="match status" value="1"/>
</dbReference>
<dbReference type="RefSeq" id="WP_119377719.1">
    <property type="nucleotide sequence ID" value="NZ_QWFX01000016.1"/>
</dbReference>
<sequence>MQLHTLLEMVADAEPDRVILTGKAEAVTLSELVRRSRAVAGEIENAGVPRVTFAGLNSEHFPALLFGASMAGVTFTPINYRLADSDFMRLHQRCAPAVSFADTDMIARIGESAELRLFDTSSVGQLYTQSPEDVAGSENEIAVILFTSGTTSEPKEALLRHQNLTSYVLSTVEFLGADASEAALVSVPPYHIAGISAVLTSVFCGRRIVYLPSFEPEAWVDAVSEQKITHAMVVPTMLGRVLDVAQQKNVSLSSLRVLSYGGGRMPLAVIERAMDLLPHVDFVNAYGLTETSSTIAVLDPETHRSSKASSDPVIRRRLGSVGKPLPDLELEIRDEAGARVPPGVSGEIFVRGDQVSGEYAGRKMIAADGWFATKDAGWVDKDGFLFVEGRLDDVIVRGGENISPGEIEDVIRTHPDVEDVAVLGLPDEQWGERVVAAVVARKPVSSSEIKALVRGRLRSTRAPETVFFRNSLPYNETGKLMRRFLKADLAEMQSTTVTE</sequence>
<evidence type="ECO:0000259" key="3">
    <source>
        <dbReference type="Pfam" id="PF00501"/>
    </source>
</evidence>
<dbReference type="SUPFAM" id="SSF56801">
    <property type="entry name" value="Acetyl-CoA synthetase-like"/>
    <property type="match status" value="1"/>
</dbReference>
<dbReference type="InterPro" id="IPR000873">
    <property type="entry name" value="AMP-dep_synth/lig_dom"/>
</dbReference>
<dbReference type="Gene3D" id="3.30.300.30">
    <property type="match status" value="1"/>
</dbReference>
<dbReference type="Proteomes" id="UP000266385">
    <property type="component" value="Unassembled WGS sequence"/>
</dbReference>
<comment type="caution">
    <text evidence="5">The sequence shown here is derived from an EMBL/GenBank/DDBJ whole genome shotgun (WGS) entry which is preliminary data.</text>
</comment>
<name>A0A399R5D9_9PROT</name>